<reference evidence="4" key="1">
    <citation type="submission" date="2016-09" db="EMBL/GenBank/DDBJ databases">
        <authorList>
            <person name="Wibberg D."/>
        </authorList>
    </citation>
    <scope>NUCLEOTIDE SEQUENCE [LARGE SCALE GENOMIC DNA]</scope>
</reference>
<accession>A0A1M4N447</accession>
<dbReference type="Gene3D" id="3.40.50.2000">
    <property type="entry name" value="Glycogen Phosphorylase B"/>
    <property type="match status" value="2"/>
</dbReference>
<dbReference type="InterPro" id="IPR001296">
    <property type="entry name" value="Glyco_trans_1"/>
</dbReference>
<dbReference type="CDD" id="cd03811">
    <property type="entry name" value="GT4_GT28_WabH-like"/>
    <property type="match status" value="1"/>
</dbReference>
<evidence type="ECO:0000313" key="4">
    <source>
        <dbReference type="Proteomes" id="UP000184085"/>
    </source>
</evidence>
<dbReference type="SUPFAM" id="SSF53756">
    <property type="entry name" value="UDP-Glycosyltransferase/glycogen phosphorylase"/>
    <property type="match status" value="1"/>
</dbReference>
<dbReference type="InterPro" id="IPR028098">
    <property type="entry name" value="Glyco_trans_4-like_N"/>
</dbReference>
<proteinExistence type="predicted"/>
<keyword evidence="4" id="KW-1185">Reference proteome</keyword>
<dbReference type="GO" id="GO:0016757">
    <property type="term" value="F:glycosyltransferase activity"/>
    <property type="evidence" value="ECO:0007669"/>
    <property type="project" value="UniProtKB-ARBA"/>
</dbReference>
<name>A0A1M4N447_9RHOB</name>
<dbReference type="PANTHER" id="PTHR12526">
    <property type="entry name" value="GLYCOSYLTRANSFERASE"/>
    <property type="match status" value="1"/>
</dbReference>
<sequence length="362" mass="39612">MVQRIAFILPHFRMGGAEQVVLRLLTSLDRTRFQPILILQSSQGALLDQIPADVECHDLGNARASRAVLRLAKILRKERFDLTYTATNAGNLMVLAALRLSGATTRAIISEHTPLSGFLGQAKARQIRIGLMRALYPTASALVAPLPQIGEEHLSILGKRVPQFTCLPNPVVDRIADLPTKQRRLTRLVSVGRLAEEKRFDLMIDAFAHAYAQNADLRLTIHGEGPCRMQLETQIKVYGLEDAIKLPGLNRDIPQALADADMFLCTSRVEGLGNAIIEAMAAGLPVLSVDCPFGPPHLLENGASGALVRSDRPEDIASEILAMTTDTARSQTYRTRGQAMAQRYHSGASIRAHETLFTLACQ</sequence>
<protein>
    <submittedName>
        <fullName evidence="3">Uncharacterized protein</fullName>
    </submittedName>
</protein>
<evidence type="ECO:0000259" key="2">
    <source>
        <dbReference type="Pfam" id="PF13439"/>
    </source>
</evidence>
<evidence type="ECO:0000313" key="3">
    <source>
        <dbReference type="EMBL" id="SCM68774.1"/>
    </source>
</evidence>
<dbReference type="Pfam" id="PF13439">
    <property type="entry name" value="Glyco_transf_4"/>
    <property type="match status" value="1"/>
</dbReference>
<feature type="domain" description="Glycosyltransferase subfamily 4-like N-terminal" evidence="2">
    <location>
        <begin position="14"/>
        <end position="171"/>
    </location>
</feature>
<evidence type="ECO:0000259" key="1">
    <source>
        <dbReference type="Pfam" id="PF00534"/>
    </source>
</evidence>
<dbReference type="RefSeq" id="WP_072707678.1">
    <property type="nucleotide sequence ID" value="NZ_FMJB01000061.1"/>
</dbReference>
<feature type="domain" description="Glycosyl transferase family 1" evidence="1">
    <location>
        <begin position="187"/>
        <end position="337"/>
    </location>
</feature>
<dbReference type="AlphaFoldDB" id="A0A1M4N447"/>
<dbReference type="Proteomes" id="UP000184085">
    <property type="component" value="Unassembled WGS sequence"/>
</dbReference>
<gene>
    <name evidence="3" type="ORF">KARMA_3004</name>
</gene>
<dbReference type="EMBL" id="FMJB01000061">
    <property type="protein sequence ID" value="SCM68774.1"/>
    <property type="molecule type" value="Genomic_DNA"/>
</dbReference>
<organism evidence="3 4">
    <name type="scientific">Donghicola eburneus</name>
    <dbReference type="NCBI Taxonomy" id="393278"/>
    <lineage>
        <taxon>Bacteria</taxon>
        <taxon>Pseudomonadati</taxon>
        <taxon>Pseudomonadota</taxon>
        <taxon>Alphaproteobacteria</taxon>
        <taxon>Rhodobacterales</taxon>
        <taxon>Roseobacteraceae</taxon>
        <taxon>Donghicola</taxon>
    </lineage>
</organism>
<dbReference type="Pfam" id="PF00534">
    <property type="entry name" value="Glycos_transf_1"/>
    <property type="match status" value="1"/>
</dbReference>